<dbReference type="GO" id="GO:0003677">
    <property type="term" value="F:DNA binding"/>
    <property type="evidence" value="ECO:0007669"/>
    <property type="project" value="InterPro"/>
</dbReference>
<dbReference type="AlphaFoldDB" id="A0A4U2YQK2"/>
<dbReference type="InterPro" id="IPR001387">
    <property type="entry name" value="Cro/C1-type_HTH"/>
</dbReference>
<dbReference type="InterPro" id="IPR010982">
    <property type="entry name" value="Lambda_DNA-bd_dom_sf"/>
</dbReference>
<evidence type="ECO:0000313" key="4">
    <source>
        <dbReference type="Proteomes" id="UP000308744"/>
    </source>
</evidence>
<dbReference type="SMART" id="SM00530">
    <property type="entry name" value="HTH_XRE"/>
    <property type="match status" value="1"/>
</dbReference>
<dbReference type="RefSeq" id="WP_107896792.1">
    <property type="nucleotide sequence ID" value="NZ_PYWM01000024.1"/>
</dbReference>
<dbReference type="EMBL" id="SZPU01000071">
    <property type="protein sequence ID" value="TKI63194.1"/>
    <property type="molecule type" value="Genomic_DNA"/>
</dbReference>
<dbReference type="Pfam" id="PF01381">
    <property type="entry name" value="HTH_3"/>
    <property type="match status" value="1"/>
</dbReference>
<feature type="domain" description="HTH cro/C1-type" evidence="2">
    <location>
        <begin position="8"/>
        <end position="62"/>
    </location>
</feature>
<organism evidence="3 4">
    <name type="scientific">Lysinibacillus mangiferihumi</name>
    <dbReference type="NCBI Taxonomy" id="1130819"/>
    <lineage>
        <taxon>Bacteria</taxon>
        <taxon>Bacillati</taxon>
        <taxon>Bacillota</taxon>
        <taxon>Bacilli</taxon>
        <taxon>Bacillales</taxon>
        <taxon>Bacillaceae</taxon>
        <taxon>Lysinibacillus</taxon>
    </lineage>
</organism>
<dbReference type="Gene3D" id="1.10.260.40">
    <property type="entry name" value="lambda repressor-like DNA-binding domains"/>
    <property type="match status" value="1"/>
</dbReference>
<reference evidence="3 4" key="1">
    <citation type="submission" date="2019-04" db="EMBL/GenBank/DDBJ databases">
        <title>Lysinibacillus genome sequencing.</title>
        <authorList>
            <person name="Dunlap C."/>
        </authorList>
    </citation>
    <scope>NUCLEOTIDE SEQUENCE [LARGE SCALE GENOMIC DNA]</scope>
    <source>
        <strain evidence="3 4">CCTCC AB 2010389</strain>
    </source>
</reference>
<accession>A0A4U2YQK2</accession>
<feature type="coiled-coil region" evidence="1">
    <location>
        <begin position="73"/>
        <end position="100"/>
    </location>
</feature>
<evidence type="ECO:0000259" key="2">
    <source>
        <dbReference type="PROSITE" id="PS50943"/>
    </source>
</evidence>
<comment type="caution">
    <text evidence="3">The sequence shown here is derived from an EMBL/GenBank/DDBJ whole genome shotgun (WGS) entry which is preliminary data.</text>
</comment>
<dbReference type="Proteomes" id="UP000308744">
    <property type="component" value="Unassembled WGS sequence"/>
</dbReference>
<name>A0A4U2YQK2_9BACI</name>
<keyword evidence="1" id="KW-0175">Coiled coil</keyword>
<protein>
    <submittedName>
        <fullName evidence="3">Helix-turn-helix transcriptional regulator</fullName>
    </submittedName>
</protein>
<dbReference type="SUPFAM" id="SSF47413">
    <property type="entry name" value="lambda repressor-like DNA-binding domains"/>
    <property type="match status" value="1"/>
</dbReference>
<evidence type="ECO:0000256" key="1">
    <source>
        <dbReference type="SAM" id="Coils"/>
    </source>
</evidence>
<proteinExistence type="predicted"/>
<gene>
    <name evidence="3" type="ORF">FC756_18585</name>
</gene>
<sequence length="142" mass="16256">METLGERLKLARQKAGLKQIQVKERTQINNKTLSGYENDVSEPDLTTLTVLADLYGVSLQWLSTGQVDNRINNKQIKKSKQDIAERIEELRYDLQNINELTFNGEPMSNSTKEALLEAMEFSVRLITKSMEQNAPENINKKE</sequence>
<dbReference type="PROSITE" id="PS50943">
    <property type="entry name" value="HTH_CROC1"/>
    <property type="match status" value="1"/>
</dbReference>
<evidence type="ECO:0000313" key="3">
    <source>
        <dbReference type="EMBL" id="TKI63194.1"/>
    </source>
</evidence>
<keyword evidence="4" id="KW-1185">Reference proteome</keyword>
<dbReference type="CDD" id="cd00093">
    <property type="entry name" value="HTH_XRE"/>
    <property type="match status" value="1"/>
</dbReference>